<dbReference type="InterPro" id="IPR007527">
    <property type="entry name" value="Znf_SWIM"/>
</dbReference>
<feature type="region of interest" description="Disordered" evidence="2">
    <location>
        <begin position="200"/>
        <end position="243"/>
    </location>
</feature>
<evidence type="ECO:0000313" key="4">
    <source>
        <dbReference type="EMBL" id="OEJ22373.1"/>
    </source>
</evidence>
<feature type="compositionally biased region" description="Low complexity" evidence="2">
    <location>
        <begin position="215"/>
        <end position="226"/>
    </location>
</feature>
<evidence type="ECO:0000259" key="3">
    <source>
        <dbReference type="PROSITE" id="PS50966"/>
    </source>
</evidence>
<gene>
    <name evidence="4" type="ORF">BGK67_32985</name>
</gene>
<keyword evidence="1" id="KW-0862">Zinc</keyword>
<evidence type="ECO:0000256" key="2">
    <source>
        <dbReference type="SAM" id="MobiDB-lite"/>
    </source>
</evidence>
<keyword evidence="1" id="KW-0863">Zinc-finger</keyword>
<dbReference type="EMBL" id="MEHK01000002">
    <property type="protein sequence ID" value="OEJ22373.1"/>
    <property type="molecule type" value="Genomic_DNA"/>
</dbReference>
<dbReference type="PANTHER" id="PTHR38133">
    <property type="entry name" value="SLR1429 PROTEIN"/>
    <property type="match status" value="1"/>
</dbReference>
<proteinExistence type="predicted"/>
<accession>A0A1E5NZY2</accession>
<feature type="compositionally biased region" description="Low complexity" evidence="2">
    <location>
        <begin position="233"/>
        <end position="242"/>
    </location>
</feature>
<dbReference type="OrthoDB" id="188274at2"/>
<dbReference type="Proteomes" id="UP000095705">
    <property type="component" value="Unassembled WGS sequence"/>
</dbReference>
<reference evidence="4 5" key="1">
    <citation type="submission" date="2016-08" db="EMBL/GenBank/DDBJ databases">
        <title>The complete genome of Streptomyces subrutilus 10-1-1.</title>
        <authorList>
            <person name="Chen X."/>
        </authorList>
    </citation>
    <scope>NUCLEOTIDE SEQUENCE [LARGE SCALE GENOMIC DNA]</scope>
    <source>
        <strain evidence="4 5">10-1-1</strain>
    </source>
</reference>
<dbReference type="GO" id="GO:0008270">
    <property type="term" value="F:zinc ion binding"/>
    <property type="evidence" value="ECO:0007669"/>
    <property type="project" value="UniProtKB-KW"/>
</dbReference>
<keyword evidence="5" id="KW-1185">Reference proteome</keyword>
<organism evidence="4 5">
    <name type="scientific">Streptomyces subrutilus</name>
    <dbReference type="NCBI Taxonomy" id="36818"/>
    <lineage>
        <taxon>Bacteria</taxon>
        <taxon>Bacillati</taxon>
        <taxon>Actinomycetota</taxon>
        <taxon>Actinomycetes</taxon>
        <taxon>Kitasatosporales</taxon>
        <taxon>Streptomycetaceae</taxon>
        <taxon>Streptomyces</taxon>
    </lineage>
</organism>
<protein>
    <recommendedName>
        <fullName evidence="3">SWIM-type domain-containing protein</fullName>
    </recommendedName>
</protein>
<comment type="caution">
    <text evidence="4">The sequence shown here is derived from an EMBL/GenBank/DDBJ whole genome shotgun (WGS) entry which is preliminary data.</text>
</comment>
<dbReference type="AlphaFoldDB" id="A0A1E5NZY2"/>
<dbReference type="PROSITE" id="PS50966">
    <property type="entry name" value="ZF_SWIM"/>
    <property type="match status" value="1"/>
</dbReference>
<keyword evidence="1" id="KW-0479">Metal-binding</keyword>
<feature type="compositionally biased region" description="Acidic residues" evidence="2">
    <location>
        <begin position="200"/>
        <end position="214"/>
    </location>
</feature>
<dbReference type="STRING" id="36818.BGK67_32985"/>
<evidence type="ECO:0000313" key="5">
    <source>
        <dbReference type="Proteomes" id="UP000095705"/>
    </source>
</evidence>
<name>A0A1E5NZY2_9ACTN</name>
<dbReference type="PANTHER" id="PTHR38133:SF1">
    <property type="entry name" value="SLR1429 PROTEIN"/>
    <property type="match status" value="1"/>
</dbReference>
<feature type="domain" description="SWIM-type" evidence="3">
    <location>
        <begin position="127"/>
        <end position="162"/>
    </location>
</feature>
<sequence>MAEGHDSARGFPAFAARKGGRARGRSWWGGQFGQAVEDLWPEEDPLKRGRALARSGRIGPLTVSPGRIAAQVHGGEDGPYTAELGLRVFEDEEWDALWEKTADRPAEAEALLAGELPPDLLEAAEDARLGLLPGYGDTEPDCDCDDPDHPCAHAVALAYQFSWLLDEEPALLLFLRGRDAEEAAQELGSVVMLRAMMSMDDSEDSDGADDEADEAGNARAAADTAAPRPPGTPAAEAYARPAVPLPPLPPMPAAAAPAGDEAVTGIAADPLERLVADAAVRARALLAYTHGITAEPPAPLDLWQDTVRLAATHPDPRVPERLRAASDRAADLDRAAQAWRHGGAAGLRTLEEAWDPPAQETARARTALAAAWEGDELPSLEVSGNHWTLTGRGLQLRRGRDGRWYPYRERAGQWWPAGPPDTEQALALAGLLEEEAG</sequence>
<evidence type="ECO:0000256" key="1">
    <source>
        <dbReference type="PROSITE-ProRule" id="PRU00325"/>
    </source>
</evidence>
<dbReference type="RefSeq" id="WP_069924423.1">
    <property type="nucleotide sequence ID" value="NZ_MEHK01000002.1"/>
</dbReference>